<dbReference type="InterPro" id="IPR000873">
    <property type="entry name" value="AMP-dep_synth/lig_dom"/>
</dbReference>
<keyword evidence="3" id="KW-0436">Ligase</keyword>
<dbReference type="PANTHER" id="PTHR43767:SF11">
    <property type="entry name" value="MEDIUM-CHAIN-FATTY-ACID--COA LIGASE"/>
    <property type="match status" value="1"/>
</dbReference>
<proteinExistence type="predicted"/>
<reference evidence="3" key="1">
    <citation type="journal article" date="2022" name="ISME J.">
        <title>Identification of active gaseous-alkane degraders at natural gas seeps.</title>
        <authorList>
            <person name="Farhan Ul Haque M."/>
            <person name="Hernandez M."/>
            <person name="Crombie A.T."/>
            <person name="Murrell J.C."/>
        </authorList>
    </citation>
    <scope>NUCLEOTIDE SEQUENCE</scope>
    <source>
        <strain evidence="3">PC2</strain>
    </source>
</reference>
<dbReference type="Gene3D" id="3.30.300.30">
    <property type="match status" value="1"/>
</dbReference>
<feature type="domain" description="AMP-binding enzyme C-terminal" evidence="2">
    <location>
        <begin position="455"/>
        <end position="530"/>
    </location>
</feature>
<accession>A0ABS9ZDX7</accession>
<keyword evidence="4" id="KW-1185">Reference proteome</keyword>
<name>A0ABS9ZDX7_9HYPH</name>
<evidence type="ECO:0000259" key="2">
    <source>
        <dbReference type="Pfam" id="PF13193"/>
    </source>
</evidence>
<dbReference type="GO" id="GO:0016874">
    <property type="term" value="F:ligase activity"/>
    <property type="evidence" value="ECO:0007669"/>
    <property type="project" value="UniProtKB-KW"/>
</dbReference>
<dbReference type="SUPFAM" id="SSF56801">
    <property type="entry name" value="Acetyl-CoA synthetase-like"/>
    <property type="match status" value="1"/>
</dbReference>
<evidence type="ECO:0000259" key="1">
    <source>
        <dbReference type="Pfam" id="PF00501"/>
    </source>
</evidence>
<dbReference type="InterPro" id="IPR025110">
    <property type="entry name" value="AMP-bd_C"/>
</dbReference>
<dbReference type="RefSeq" id="WP_243068483.1">
    <property type="nucleotide sequence ID" value="NZ_JAIVFK010000001.1"/>
</dbReference>
<feature type="domain" description="AMP-dependent synthetase/ligase" evidence="1">
    <location>
        <begin position="17"/>
        <end position="407"/>
    </location>
</feature>
<dbReference type="EMBL" id="JAIVFP010000001">
    <property type="protein sequence ID" value="MCI4684592.1"/>
    <property type="molecule type" value="Genomic_DNA"/>
</dbReference>
<dbReference type="InterPro" id="IPR020845">
    <property type="entry name" value="AMP-binding_CS"/>
</dbReference>
<comment type="caution">
    <text evidence="3">The sequence shown here is derived from an EMBL/GenBank/DDBJ whole genome shotgun (WGS) entry which is preliminary data.</text>
</comment>
<evidence type="ECO:0000313" key="3">
    <source>
        <dbReference type="EMBL" id="MCI4684592.1"/>
    </source>
</evidence>
<dbReference type="NCBIfam" id="NF004837">
    <property type="entry name" value="PRK06187.1"/>
    <property type="match status" value="1"/>
</dbReference>
<organism evidence="3 4">
    <name type="scientific">Candidatus Rhodoblastus alkanivorans</name>
    <dbReference type="NCBI Taxonomy" id="2954117"/>
    <lineage>
        <taxon>Bacteria</taxon>
        <taxon>Pseudomonadati</taxon>
        <taxon>Pseudomonadota</taxon>
        <taxon>Alphaproteobacteria</taxon>
        <taxon>Hyphomicrobiales</taxon>
        <taxon>Rhodoblastaceae</taxon>
        <taxon>Rhodoblastus</taxon>
    </lineage>
</organism>
<sequence>MLGLMQRRELLISSIIQHAARHHGDAEVVSRRDDGQIVRTTYEKLERRARKLMGVLRELGVEFGDRVATLAMNSDRHLELYYAISGMGAVCHTINPRLAPDDIAYIIGHAEDHVLFVDACFAPLVAAIAPRLAAVLRAVVVLAEPYEMKPLGARLDLPPGMALHCYESLLDAAREEPDWPVFDENAASGLCYTSGTTGRPKGVLYSHRSSLLHAFQINGADAVGLRATTRVLPVVPMFHVNAWGLPYAAPMVGAALVMPGRHLDPVALLGLMDGERVDLSVGVPTVWLNLVNHMRQSGARFSTLKRIMSGGAALPRALVAAFAELGVEACQGWGMTETSPVVTFNEPKPATASLKGEALFDHAIKQGRALFGVDIRALGPDGAETRWDGKSQGDVSCRGHWIAKGYFRSPETEIADDAWFPTGDVGVIDANGFLQLTDRSKDLIKSGGEWISSIELENIAIGHPDVAEAAAIAAPDEKWGERPLLIVVPREGHEPRPDDVRAFFAGKVANFAIPDQVIVVEELPHGATGKILKSELRTIYASRR</sequence>
<dbReference type="PROSITE" id="PS00455">
    <property type="entry name" value="AMP_BINDING"/>
    <property type="match status" value="1"/>
</dbReference>
<dbReference type="CDD" id="cd12119">
    <property type="entry name" value="ttLC_FACS_AlkK_like"/>
    <property type="match status" value="1"/>
</dbReference>
<dbReference type="Gene3D" id="3.40.50.12780">
    <property type="entry name" value="N-terminal domain of ligase-like"/>
    <property type="match status" value="1"/>
</dbReference>
<dbReference type="Pfam" id="PF13193">
    <property type="entry name" value="AMP-binding_C"/>
    <property type="match status" value="1"/>
</dbReference>
<dbReference type="InterPro" id="IPR045851">
    <property type="entry name" value="AMP-bd_C_sf"/>
</dbReference>
<dbReference type="InterPro" id="IPR042099">
    <property type="entry name" value="ANL_N_sf"/>
</dbReference>
<protein>
    <submittedName>
        <fullName evidence="3">Long-chain fatty acid--CoA ligase</fullName>
    </submittedName>
</protein>
<evidence type="ECO:0000313" key="4">
    <source>
        <dbReference type="Proteomes" id="UP001139104"/>
    </source>
</evidence>
<gene>
    <name evidence="3" type="ORF">K2U94_17765</name>
</gene>
<dbReference type="Pfam" id="PF00501">
    <property type="entry name" value="AMP-binding"/>
    <property type="match status" value="1"/>
</dbReference>
<dbReference type="InterPro" id="IPR050237">
    <property type="entry name" value="ATP-dep_AMP-bd_enzyme"/>
</dbReference>
<dbReference type="PANTHER" id="PTHR43767">
    <property type="entry name" value="LONG-CHAIN-FATTY-ACID--COA LIGASE"/>
    <property type="match status" value="1"/>
</dbReference>
<dbReference type="Proteomes" id="UP001139104">
    <property type="component" value="Unassembled WGS sequence"/>
</dbReference>